<evidence type="ECO:0000313" key="2">
    <source>
        <dbReference type="Proteomes" id="UP000827872"/>
    </source>
</evidence>
<reference evidence="1" key="1">
    <citation type="submission" date="2021-08" db="EMBL/GenBank/DDBJ databases">
        <title>The first chromosome-level gecko genome reveals the dynamic sex chromosomes of Neotropical dwarf geckos (Sphaerodactylidae: Sphaerodactylus).</title>
        <authorList>
            <person name="Pinto B.J."/>
            <person name="Keating S.E."/>
            <person name="Gamble T."/>
        </authorList>
    </citation>
    <scope>NUCLEOTIDE SEQUENCE</scope>
    <source>
        <strain evidence="1">TG3544</strain>
    </source>
</reference>
<keyword evidence="2" id="KW-1185">Reference proteome</keyword>
<protein>
    <submittedName>
        <fullName evidence="1">Uncharacterized protein</fullName>
    </submittedName>
</protein>
<evidence type="ECO:0000313" key="1">
    <source>
        <dbReference type="EMBL" id="KAH7994281.1"/>
    </source>
</evidence>
<comment type="caution">
    <text evidence="1">The sequence shown here is derived from an EMBL/GenBank/DDBJ whole genome shotgun (WGS) entry which is preliminary data.</text>
</comment>
<accession>A0ACB8ENR8</accession>
<proteinExistence type="predicted"/>
<dbReference type="Proteomes" id="UP000827872">
    <property type="component" value="Linkage Group LG07"/>
</dbReference>
<gene>
    <name evidence="1" type="ORF">K3G42_001188</name>
</gene>
<sequence length="106" mass="11195">MGRVSQSGFSSKVHVSRAWKRSSAFREDAALSLEDAGRGRRLERRSKGAKIGEGDERGGLVGDVLLTGACAATCSIAAPRHSGPGWAQASRCVFSKAHQTVLHVSC</sequence>
<dbReference type="EMBL" id="CM037620">
    <property type="protein sequence ID" value="KAH7994281.1"/>
    <property type="molecule type" value="Genomic_DNA"/>
</dbReference>
<organism evidence="1 2">
    <name type="scientific">Sphaerodactylus townsendi</name>
    <dbReference type="NCBI Taxonomy" id="933632"/>
    <lineage>
        <taxon>Eukaryota</taxon>
        <taxon>Metazoa</taxon>
        <taxon>Chordata</taxon>
        <taxon>Craniata</taxon>
        <taxon>Vertebrata</taxon>
        <taxon>Euteleostomi</taxon>
        <taxon>Lepidosauria</taxon>
        <taxon>Squamata</taxon>
        <taxon>Bifurcata</taxon>
        <taxon>Gekkota</taxon>
        <taxon>Sphaerodactylidae</taxon>
        <taxon>Sphaerodactylus</taxon>
    </lineage>
</organism>
<name>A0ACB8ENR8_9SAUR</name>